<reference evidence="2" key="1">
    <citation type="submission" date="2023-08" db="EMBL/GenBank/DDBJ databases">
        <authorList>
            <person name="Audoor S."/>
            <person name="Bilcke G."/>
        </authorList>
    </citation>
    <scope>NUCLEOTIDE SEQUENCE</scope>
</reference>
<keyword evidence="3" id="KW-1185">Reference proteome</keyword>
<gene>
    <name evidence="2" type="ORF">CYCCA115_LOCUS618</name>
</gene>
<proteinExistence type="predicted"/>
<accession>A0AAD2FCD4</accession>
<keyword evidence="1" id="KW-0732">Signal</keyword>
<organism evidence="2 3">
    <name type="scientific">Cylindrotheca closterium</name>
    <dbReference type="NCBI Taxonomy" id="2856"/>
    <lineage>
        <taxon>Eukaryota</taxon>
        <taxon>Sar</taxon>
        <taxon>Stramenopiles</taxon>
        <taxon>Ochrophyta</taxon>
        <taxon>Bacillariophyta</taxon>
        <taxon>Bacillariophyceae</taxon>
        <taxon>Bacillariophycidae</taxon>
        <taxon>Bacillariales</taxon>
        <taxon>Bacillariaceae</taxon>
        <taxon>Cylindrotheca</taxon>
    </lineage>
</organism>
<dbReference type="AlphaFoldDB" id="A0AAD2FCD4"/>
<sequence length="107" mass="11866">MAIIAIALLSVLMQTSFDDPERKVATKITIPAVKITEAPTFPLLPTTVNEDTFIEPDTCLSTGVTRLEPTIEDTLPPLKQQRLPNLLSDEETEDDLGEFLLDAVEWL</sequence>
<comment type="caution">
    <text evidence="2">The sequence shown here is derived from an EMBL/GenBank/DDBJ whole genome shotgun (WGS) entry which is preliminary data.</text>
</comment>
<feature type="signal peptide" evidence="1">
    <location>
        <begin position="1"/>
        <end position="17"/>
    </location>
</feature>
<evidence type="ECO:0000256" key="1">
    <source>
        <dbReference type="SAM" id="SignalP"/>
    </source>
</evidence>
<evidence type="ECO:0000313" key="3">
    <source>
        <dbReference type="Proteomes" id="UP001295423"/>
    </source>
</evidence>
<evidence type="ECO:0000313" key="2">
    <source>
        <dbReference type="EMBL" id="CAJ1912150.1"/>
    </source>
</evidence>
<dbReference type="EMBL" id="CAKOGP040000001">
    <property type="protein sequence ID" value="CAJ1912150.1"/>
    <property type="molecule type" value="Genomic_DNA"/>
</dbReference>
<feature type="chain" id="PRO_5042156746" evidence="1">
    <location>
        <begin position="18"/>
        <end position="107"/>
    </location>
</feature>
<name>A0AAD2FCD4_9STRA</name>
<protein>
    <submittedName>
        <fullName evidence="2">Uncharacterized protein</fullName>
    </submittedName>
</protein>
<dbReference type="Proteomes" id="UP001295423">
    <property type="component" value="Unassembled WGS sequence"/>
</dbReference>